<feature type="domain" description="Nucleotidyl transferase" evidence="1">
    <location>
        <begin position="4"/>
        <end position="203"/>
    </location>
</feature>
<organism evidence="2 3">
    <name type="scientific">Candidatus Anaerobiospirillum pullicola</name>
    <dbReference type="NCBI Taxonomy" id="2838451"/>
    <lineage>
        <taxon>Bacteria</taxon>
        <taxon>Pseudomonadati</taxon>
        <taxon>Pseudomonadota</taxon>
        <taxon>Gammaproteobacteria</taxon>
        <taxon>Aeromonadales</taxon>
        <taxon>Succinivibrionaceae</taxon>
        <taxon>Anaerobiospirillum</taxon>
    </lineage>
</organism>
<dbReference type="Gene3D" id="3.90.550.10">
    <property type="entry name" value="Spore Coat Polysaccharide Biosynthesis Protein SpsA, Chain A"/>
    <property type="match status" value="1"/>
</dbReference>
<dbReference type="AlphaFoldDB" id="A0A948WX54"/>
<accession>A0A948WX54</accession>
<dbReference type="PANTHER" id="PTHR47183">
    <property type="entry name" value="GLUCOSE-1-PHOSPHATE CYTIDYLYLTRANSFERASE-RELATED"/>
    <property type="match status" value="1"/>
</dbReference>
<dbReference type="InterPro" id="IPR013446">
    <property type="entry name" value="G1P_cyt_trans-like"/>
</dbReference>
<keyword evidence="2" id="KW-0808">Transferase</keyword>
<evidence type="ECO:0000313" key="3">
    <source>
        <dbReference type="Proteomes" id="UP000733611"/>
    </source>
</evidence>
<protein>
    <submittedName>
        <fullName evidence="2">Glucose-1-phosphate cytidylyltransferase</fullName>
        <ecNumber evidence="2">2.7.7.33</ecNumber>
    </submittedName>
</protein>
<keyword evidence="2" id="KW-0548">Nucleotidyltransferase</keyword>
<dbReference type="GO" id="GO:0047343">
    <property type="term" value="F:glucose-1-phosphate cytidylyltransferase activity"/>
    <property type="evidence" value="ECO:0007669"/>
    <property type="project" value="UniProtKB-EC"/>
</dbReference>
<dbReference type="EC" id="2.7.7.33" evidence="2"/>
<dbReference type="EMBL" id="JAHLFE010000017">
    <property type="protein sequence ID" value="MBU3843475.1"/>
    <property type="molecule type" value="Genomic_DNA"/>
</dbReference>
<name>A0A948WX54_9GAMM</name>
<dbReference type="InterPro" id="IPR029044">
    <property type="entry name" value="Nucleotide-diphossugar_trans"/>
</dbReference>
<dbReference type="Proteomes" id="UP000733611">
    <property type="component" value="Unassembled WGS sequence"/>
</dbReference>
<gene>
    <name evidence="2" type="primary">rfbF</name>
    <name evidence="2" type="ORF">H9847_01165</name>
</gene>
<dbReference type="SUPFAM" id="SSF53448">
    <property type="entry name" value="Nucleotide-diphospho-sugar transferases"/>
    <property type="match status" value="1"/>
</dbReference>
<sequence>MKFVILAGGLGTRLSEETVLRPKPMVEIGNHPILWHIMKCAAAQGCDDFILLCGYKAEQIKRYFVDYYLNNSDITVDLKDNTVSVHTQCREPWKVTILDTGLETLTGTRLLKAKEHILDGSNEPFIVTYGDGLSTVNLKALLAFHQHSGKAVTITAVQPTGRFGALQFDSADNITSFYEKPAGDGNWVNGGFIACEPRFFDFIPEGNVMLEREPFTALVNANELNAYRHHGFWQPMDTMRDKTFLEGLWQSGQAPWKTWD</sequence>
<proteinExistence type="predicted"/>
<dbReference type="InterPro" id="IPR005835">
    <property type="entry name" value="NTP_transferase_dom"/>
</dbReference>
<dbReference type="NCBIfam" id="TIGR02623">
    <property type="entry name" value="G1P_cyt_trans"/>
    <property type="match status" value="1"/>
</dbReference>
<evidence type="ECO:0000259" key="1">
    <source>
        <dbReference type="Pfam" id="PF00483"/>
    </source>
</evidence>
<comment type="caution">
    <text evidence="2">The sequence shown here is derived from an EMBL/GenBank/DDBJ whole genome shotgun (WGS) entry which is preliminary data.</text>
</comment>
<dbReference type="GO" id="GO:0009243">
    <property type="term" value="P:O antigen biosynthetic process"/>
    <property type="evidence" value="ECO:0007669"/>
    <property type="project" value="InterPro"/>
</dbReference>
<reference evidence="2" key="1">
    <citation type="journal article" date="2021" name="PeerJ">
        <title>Extensive microbial diversity within the chicken gut microbiome revealed by metagenomics and culture.</title>
        <authorList>
            <person name="Gilroy R."/>
            <person name="Ravi A."/>
            <person name="Getino M."/>
            <person name="Pursley I."/>
            <person name="Horton D.L."/>
            <person name="Alikhan N.F."/>
            <person name="Baker D."/>
            <person name="Gharbi K."/>
            <person name="Hall N."/>
            <person name="Watson M."/>
            <person name="Adriaenssens E.M."/>
            <person name="Foster-Nyarko E."/>
            <person name="Jarju S."/>
            <person name="Secka A."/>
            <person name="Antonio M."/>
            <person name="Oren A."/>
            <person name="Chaudhuri R.R."/>
            <person name="La Ragione R."/>
            <person name="Hildebrand F."/>
            <person name="Pallen M.J."/>
        </authorList>
    </citation>
    <scope>NUCLEOTIDE SEQUENCE</scope>
    <source>
        <strain evidence="2">378</strain>
    </source>
</reference>
<dbReference type="InterPro" id="IPR046981">
    <property type="entry name" value="G1P_cyt_trans"/>
</dbReference>
<reference evidence="2" key="2">
    <citation type="submission" date="2021-04" db="EMBL/GenBank/DDBJ databases">
        <authorList>
            <person name="Gilroy R."/>
        </authorList>
    </citation>
    <scope>NUCLEOTIDE SEQUENCE</scope>
    <source>
        <strain evidence="2">378</strain>
    </source>
</reference>
<dbReference type="Pfam" id="PF00483">
    <property type="entry name" value="NTP_transferase"/>
    <property type="match status" value="1"/>
</dbReference>
<dbReference type="CDD" id="cd02524">
    <property type="entry name" value="G1P_cytidylyltransferase"/>
    <property type="match status" value="1"/>
</dbReference>
<dbReference type="PANTHER" id="PTHR47183:SF1">
    <property type="entry name" value="GLUCOSE-1-PHOSPHATE CYTIDYLYLTRANSFERASE"/>
    <property type="match status" value="1"/>
</dbReference>
<evidence type="ECO:0000313" key="2">
    <source>
        <dbReference type="EMBL" id="MBU3843475.1"/>
    </source>
</evidence>